<evidence type="ECO:0000313" key="9">
    <source>
        <dbReference type="EMBL" id="CEG08521.1"/>
    </source>
</evidence>
<comment type="similarity">
    <text evidence="1">Belongs to the peptidase C15 family.</text>
</comment>
<dbReference type="GO" id="GO:0005829">
    <property type="term" value="C:cytosol"/>
    <property type="evidence" value="ECO:0007669"/>
    <property type="project" value="InterPro"/>
</dbReference>
<dbReference type="PRINTS" id="PR00706">
    <property type="entry name" value="PYROGLUPTASE"/>
</dbReference>
<evidence type="ECO:0000256" key="3">
    <source>
        <dbReference type="ARBA" id="ARBA00022490"/>
    </source>
</evidence>
<evidence type="ECO:0000256" key="2">
    <source>
        <dbReference type="ARBA" id="ARBA00019191"/>
    </source>
</evidence>
<evidence type="ECO:0000256" key="8">
    <source>
        <dbReference type="ARBA" id="ARBA00031559"/>
    </source>
</evidence>
<evidence type="ECO:0000256" key="4">
    <source>
        <dbReference type="ARBA" id="ARBA00022670"/>
    </source>
</evidence>
<proteinExistence type="inferred from homology"/>
<dbReference type="AlphaFoldDB" id="A0A090MMA2"/>
<evidence type="ECO:0000256" key="1">
    <source>
        <dbReference type="ARBA" id="ARBA00006641"/>
    </source>
</evidence>
<keyword evidence="5" id="KW-0378">Hydrolase</keyword>
<evidence type="ECO:0000256" key="7">
    <source>
        <dbReference type="ARBA" id="ARBA00030836"/>
    </source>
</evidence>
<dbReference type="InterPro" id="IPR000816">
    <property type="entry name" value="Peptidase_C15"/>
</dbReference>
<dbReference type="RefSeq" id="WP_048756410.1">
    <property type="nucleotide sequence ID" value="NZ_CCAZ020000001.1"/>
</dbReference>
<gene>
    <name evidence="9" type="primary">pcp</name>
    <name evidence="9" type="ORF">BN961_01937</name>
</gene>
<reference evidence="9 10" key="1">
    <citation type="journal article" date="2014" name="Genome Announc.">
        <title>Genome Sequence of Afipia felis Strain 76713, Isolated in Hospital Water Using an Amoeba Co-Culture Procedure.</title>
        <authorList>
            <person name="Benamar S."/>
            <person name="La Scola B."/>
            <person name="Croce O."/>
        </authorList>
    </citation>
    <scope>NUCLEOTIDE SEQUENCE [LARGE SCALE GENOMIC DNA]</scope>
    <source>
        <strain evidence="9 10">76713</strain>
    </source>
</reference>
<evidence type="ECO:0000256" key="6">
    <source>
        <dbReference type="ARBA" id="ARBA00022807"/>
    </source>
</evidence>
<evidence type="ECO:0000313" key="10">
    <source>
        <dbReference type="Proteomes" id="UP000035762"/>
    </source>
</evidence>
<dbReference type="InterPro" id="IPR016125">
    <property type="entry name" value="Peptidase_C15-like"/>
</dbReference>
<evidence type="ECO:0000256" key="5">
    <source>
        <dbReference type="ARBA" id="ARBA00022801"/>
    </source>
</evidence>
<comment type="caution">
    <text evidence="9">The sequence shown here is derived from an EMBL/GenBank/DDBJ whole genome shotgun (WGS) entry which is preliminary data.</text>
</comment>
<dbReference type="SUPFAM" id="SSF53182">
    <property type="entry name" value="Pyrrolidone carboxyl peptidase (pyroglutamate aminopeptidase)"/>
    <property type="match status" value="1"/>
</dbReference>
<dbReference type="PANTHER" id="PTHR23402">
    <property type="entry name" value="PROTEASE FAMILY C15 PYROGLUTAMYL-PEPTIDASE I-RELATED"/>
    <property type="match status" value="1"/>
</dbReference>
<dbReference type="Pfam" id="PF01470">
    <property type="entry name" value="Peptidase_C15"/>
    <property type="match status" value="1"/>
</dbReference>
<organism evidence="9 10">
    <name type="scientific">Afipia felis</name>
    <name type="common">Cat scratch disease bacillus</name>
    <dbReference type="NCBI Taxonomy" id="1035"/>
    <lineage>
        <taxon>Bacteria</taxon>
        <taxon>Pseudomonadati</taxon>
        <taxon>Pseudomonadota</taxon>
        <taxon>Alphaproteobacteria</taxon>
        <taxon>Hyphomicrobiales</taxon>
        <taxon>Nitrobacteraceae</taxon>
        <taxon>Afipia</taxon>
    </lineage>
</organism>
<dbReference type="OrthoDB" id="9779738at2"/>
<keyword evidence="3" id="KW-0963">Cytoplasm</keyword>
<dbReference type="CDD" id="cd00501">
    <property type="entry name" value="Peptidase_C15"/>
    <property type="match status" value="1"/>
</dbReference>
<name>A0A090MMA2_AFIFE</name>
<dbReference type="Proteomes" id="UP000035762">
    <property type="component" value="Unassembled WGS sequence"/>
</dbReference>
<dbReference type="EMBL" id="CCAZ020000001">
    <property type="protein sequence ID" value="CEG08521.1"/>
    <property type="molecule type" value="Genomic_DNA"/>
</dbReference>
<dbReference type="STRING" id="1035.BN961_01937"/>
<keyword evidence="6" id="KW-0788">Thiol protease</keyword>
<dbReference type="GO" id="GO:0016920">
    <property type="term" value="F:pyroglutamyl-peptidase activity"/>
    <property type="evidence" value="ECO:0007669"/>
    <property type="project" value="InterPro"/>
</dbReference>
<dbReference type="PIRSF" id="PIRSF015592">
    <property type="entry name" value="Prld-crbxl_pptds"/>
    <property type="match status" value="1"/>
</dbReference>
<accession>A0A090MMA2</accession>
<dbReference type="InterPro" id="IPR036440">
    <property type="entry name" value="Peptidase_C15-like_sf"/>
</dbReference>
<keyword evidence="10" id="KW-1185">Reference proteome</keyword>
<dbReference type="Gene3D" id="3.40.630.20">
    <property type="entry name" value="Peptidase C15, pyroglutamyl peptidase I-like"/>
    <property type="match status" value="1"/>
</dbReference>
<protein>
    <recommendedName>
        <fullName evidence="2">Pyrrolidone-carboxylate peptidase</fullName>
    </recommendedName>
    <alternativeName>
        <fullName evidence="7">5-oxoprolyl-peptidase</fullName>
    </alternativeName>
    <alternativeName>
        <fullName evidence="8">Pyroglutamyl-peptidase I</fullName>
    </alternativeName>
</protein>
<sequence>MTADKIRVLITGFSPFPGAPYNPTGKLVERLARLPRPAFSYVERISHVFPVSYRAVDAQLPALLVQHEPDVLLMFGLATRTPYVRIETRARNTITQLWPDADHAAILSRTIDPTAPATRRFGSHTHHLLHAAKATGIDVRPSINAGAYLCNYLSWRAIEAAERHPHALPLAAFIHVPKVPRDAHSGKPEAVSFEQLVGAGEVMLATLIQRARAARSCANLTSGRS</sequence>
<dbReference type="PANTHER" id="PTHR23402:SF1">
    <property type="entry name" value="PYROGLUTAMYL-PEPTIDASE I"/>
    <property type="match status" value="1"/>
</dbReference>
<keyword evidence="4" id="KW-0645">Protease</keyword>
<dbReference type="GO" id="GO:0006508">
    <property type="term" value="P:proteolysis"/>
    <property type="evidence" value="ECO:0007669"/>
    <property type="project" value="UniProtKB-KW"/>
</dbReference>